<feature type="region of interest" description="Disordered" evidence="1">
    <location>
        <begin position="122"/>
        <end position="159"/>
    </location>
</feature>
<dbReference type="SUPFAM" id="SSF50249">
    <property type="entry name" value="Nucleic acid-binding proteins"/>
    <property type="match status" value="1"/>
</dbReference>
<evidence type="ECO:0000256" key="1">
    <source>
        <dbReference type="SAM" id="MobiDB-lite"/>
    </source>
</evidence>
<proteinExistence type="predicted"/>
<dbReference type="OrthoDB" id="4773434at2"/>
<dbReference type="EMBL" id="NMVJ01000001">
    <property type="protein sequence ID" value="OYN92388.1"/>
    <property type="molecule type" value="Genomic_DNA"/>
</dbReference>
<evidence type="ECO:0000313" key="3">
    <source>
        <dbReference type="Proteomes" id="UP000216300"/>
    </source>
</evidence>
<sequence length="159" mass="17908">MSEQKPDVDPEIGQAFYGFVASEPQLTWHDGKPRLYFKAGQEHYQFAPDGSRTKLPTTFHDVVAFRGAAVSGKETLTKQDWFIAHGRLETSTNPNTGVESKEFIANRFGPDAARMNIEIGIPRRLSQMESPNRQQPQRQGGFEPPEQEQPAHEQPARAM</sequence>
<feature type="compositionally biased region" description="Basic and acidic residues" evidence="1">
    <location>
        <begin position="149"/>
        <end position="159"/>
    </location>
</feature>
<gene>
    <name evidence="2" type="ORF">CGZ91_02510</name>
</gene>
<evidence type="ECO:0000313" key="2">
    <source>
        <dbReference type="EMBL" id="OYN92388.1"/>
    </source>
</evidence>
<organism evidence="2 3">
    <name type="scientific">Parenemella sanctibonifatiensis</name>
    <dbReference type="NCBI Taxonomy" id="2016505"/>
    <lineage>
        <taxon>Bacteria</taxon>
        <taxon>Bacillati</taxon>
        <taxon>Actinomycetota</taxon>
        <taxon>Actinomycetes</taxon>
        <taxon>Propionibacteriales</taxon>
        <taxon>Propionibacteriaceae</taxon>
        <taxon>Parenemella</taxon>
    </lineage>
</organism>
<dbReference type="Gene3D" id="2.40.50.140">
    <property type="entry name" value="Nucleic acid-binding proteins"/>
    <property type="match status" value="1"/>
</dbReference>
<evidence type="ECO:0008006" key="4">
    <source>
        <dbReference type="Google" id="ProtNLM"/>
    </source>
</evidence>
<reference evidence="2 3" key="1">
    <citation type="submission" date="2017-07" db="EMBL/GenBank/DDBJ databases">
        <title>Draft whole genome sequences of clinical Proprionibacteriaceae strains.</title>
        <authorList>
            <person name="Bernier A.-M."/>
            <person name="Bernard K."/>
            <person name="Domingo M.-C."/>
        </authorList>
    </citation>
    <scope>NUCLEOTIDE SEQUENCE [LARGE SCALE GENOMIC DNA]</scope>
    <source>
        <strain evidence="2 3">NML 150081</strain>
    </source>
</reference>
<dbReference type="AlphaFoldDB" id="A0A255ELI1"/>
<feature type="compositionally biased region" description="Polar residues" evidence="1">
    <location>
        <begin position="127"/>
        <end position="138"/>
    </location>
</feature>
<dbReference type="RefSeq" id="WP_094452365.1">
    <property type="nucleotide sequence ID" value="NZ_NMVJ01000001.1"/>
</dbReference>
<accession>A0A255ELI1</accession>
<keyword evidence="3" id="KW-1185">Reference proteome</keyword>
<protein>
    <recommendedName>
        <fullName evidence="4">Single-stranded DNA-binding protein</fullName>
    </recommendedName>
</protein>
<name>A0A255ELI1_9ACTN</name>
<dbReference type="Proteomes" id="UP000216300">
    <property type="component" value="Unassembled WGS sequence"/>
</dbReference>
<dbReference type="InterPro" id="IPR012340">
    <property type="entry name" value="NA-bd_OB-fold"/>
</dbReference>
<comment type="caution">
    <text evidence="2">The sequence shown here is derived from an EMBL/GenBank/DDBJ whole genome shotgun (WGS) entry which is preliminary data.</text>
</comment>